<dbReference type="Proteomes" id="UP000642673">
    <property type="component" value="Unassembled WGS sequence"/>
</dbReference>
<evidence type="ECO:0000313" key="2">
    <source>
        <dbReference type="EMBL" id="GHB41176.1"/>
    </source>
</evidence>
<gene>
    <name evidence="2" type="ORF">GCM10010347_08590</name>
</gene>
<feature type="region of interest" description="Disordered" evidence="1">
    <location>
        <begin position="1"/>
        <end position="33"/>
    </location>
</feature>
<reference evidence="3" key="1">
    <citation type="journal article" date="2019" name="Int. J. Syst. Evol. Microbiol.">
        <title>The Global Catalogue of Microorganisms (GCM) 10K type strain sequencing project: providing services to taxonomists for standard genome sequencing and annotation.</title>
        <authorList>
            <consortium name="The Broad Institute Genomics Platform"/>
            <consortium name="The Broad Institute Genome Sequencing Center for Infectious Disease"/>
            <person name="Wu L."/>
            <person name="Ma J."/>
        </authorList>
    </citation>
    <scope>NUCLEOTIDE SEQUENCE [LARGE SCALE GENOMIC DNA]</scope>
    <source>
        <strain evidence="3">JCM 4738</strain>
    </source>
</reference>
<name>A0ABQ3EIP4_9ACTN</name>
<protein>
    <submittedName>
        <fullName evidence="2">Uncharacterized protein</fullName>
    </submittedName>
</protein>
<feature type="region of interest" description="Disordered" evidence="1">
    <location>
        <begin position="75"/>
        <end position="116"/>
    </location>
</feature>
<comment type="caution">
    <text evidence="2">The sequence shown here is derived from an EMBL/GenBank/DDBJ whole genome shotgun (WGS) entry which is preliminary data.</text>
</comment>
<sequence>MGGADSEEGAEAAVRAANGPADWGGVTVPAEGPACEEGLRGAAVGPVASIWAGSCDGAPAGAGGEAIPAEAVRAGAGPGLSAGAGTGTGTGTTAGTSARAGNGVTARSGDAGQAGA</sequence>
<keyword evidence="3" id="KW-1185">Reference proteome</keyword>
<proteinExistence type="predicted"/>
<feature type="compositionally biased region" description="Gly residues" evidence="1">
    <location>
        <begin position="76"/>
        <end position="92"/>
    </location>
</feature>
<accession>A0ABQ3EIP4</accession>
<feature type="compositionally biased region" description="Low complexity" evidence="1">
    <location>
        <begin position="93"/>
        <end position="103"/>
    </location>
</feature>
<dbReference type="EMBL" id="BMVP01000001">
    <property type="protein sequence ID" value="GHB41176.1"/>
    <property type="molecule type" value="Genomic_DNA"/>
</dbReference>
<organism evidence="2 3">
    <name type="scientific">Streptomyces cirratus</name>
    <dbReference type="NCBI Taxonomy" id="68187"/>
    <lineage>
        <taxon>Bacteria</taxon>
        <taxon>Bacillati</taxon>
        <taxon>Actinomycetota</taxon>
        <taxon>Actinomycetes</taxon>
        <taxon>Kitasatosporales</taxon>
        <taxon>Streptomycetaceae</taxon>
        <taxon>Streptomyces</taxon>
    </lineage>
</organism>
<evidence type="ECO:0000313" key="3">
    <source>
        <dbReference type="Proteomes" id="UP000642673"/>
    </source>
</evidence>
<feature type="compositionally biased region" description="Acidic residues" evidence="1">
    <location>
        <begin position="1"/>
        <end position="10"/>
    </location>
</feature>
<evidence type="ECO:0000256" key="1">
    <source>
        <dbReference type="SAM" id="MobiDB-lite"/>
    </source>
</evidence>